<dbReference type="PANTHER" id="PTHR32071">
    <property type="entry name" value="TRANSCRIPTIONAL REGULATORY PROTEIN"/>
    <property type="match status" value="1"/>
</dbReference>
<dbReference type="GO" id="GO:0043565">
    <property type="term" value="F:sequence-specific DNA binding"/>
    <property type="evidence" value="ECO:0007669"/>
    <property type="project" value="InterPro"/>
</dbReference>
<evidence type="ECO:0000256" key="4">
    <source>
        <dbReference type="ARBA" id="ARBA00023163"/>
    </source>
</evidence>
<dbReference type="GO" id="GO:0005524">
    <property type="term" value="F:ATP binding"/>
    <property type="evidence" value="ECO:0007669"/>
    <property type="project" value="UniProtKB-KW"/>
</dbReference>
<dbReference type="Gene3D" id="1.10.10.60">
    <property type="entry name" value="Homeodomain-like"/>
    <property type="match status" value="1"/>
</dbReference>
<dbReference type="Proteomes" id="UP000199306">
    <property type="component" value="Unassembled WGS sequence"/>
</dbReference>
<keyword evidence="2" id="KW-0067">ATP-binding</keyword>
<evidence type="ECO:0000313" key="7">
    <source>
        <dbReference type="Proteomes" id="UP000199306"/>
    </source>
</evidence>
<dbReference type="OrthoDB" id="9771372at2"/>
<keyword evidence="7" id="KW-1185">Reference proteome</keyword>
<dbReference type="InterPro" id="IPR027417">
    <property type="entry name" value="P-loop_NTPase"/>
</dbReference>
<accession>A0A1I5U691</accession>
<dbReference type="SMART" id="SM00382">
    <property type="entry name" value="AAA"/>
    <property type="match status" value="1"/>
</dbReference>
<dbReference type="InterPro" id="IPR009057">
    <property type="entry name" value="Homeodomain-like_sf"/>
</dbReference>
<name>A0A1I5U691_9BACT</name>
<dbReference type="Pfam" id="PF00158">
    <property type="entry name" value="Sigma54_activat"/>
    <property type="match status" value="1"/>
</dbReference>
<keyword evidence="1" id="KW-0547">Nucleotide-binding</keyword>
<evidence type="ECO:0000313" key="6">
    <source>
        <dbReference type="EMBL" id="SFP90774.1"/>
    </source>
</evidence>
<evidence type="ECO:0000256" key="1">
    <source>
        <dbReference type="ARBA" id="ARBA00022741"/>
    </source>
</evidence>
<feature type="domain" description="Sigma-54 factor interaction" evidence="5">
    <location>
        <begin position="180"/>
        <end position="408"/>
    </location>
</feature>
<dbReference type="InterPro" id="IPR003593">
    <property type="entry name" value="AAA+_ATPase"/>
</dbReference>
<evidence type="ECO:0000259" key="5">
    <source>
        <dbReference type="PROSITE" id="PS50045"/>
    </source>
</evidence>
<gene>
    <name evidence="6" type="ORF">SAMN04515674_10713</name>
</gene>
<dbReference type="Pfam" id="PF25601">
    <property type="entry name" value="AAA_lid_14"/>
    <property type="match status" value="1"/>
</dbReference>
<dbReference type="Gene3D" id="1.10.8.60">
    <property type="match status" value="1"/>
</dbReference>
<evidence type="ECO:0000256" key="2">
    <source>
        <dbReference type="ARBA" id="ARBA00022840"/>
    </source>
</evidence>
<dbReference type="RefSeq" id="WP_092017647.1">
    <property type="nucleotide sequence ID" value="NZ_FOXH01000007.1"/>
</dbReference>
<dbReference type="InterPro" id="IPR025943">
    <property type="entry name" value="Sigma_54_int_dom_ATP-bd_2"/>
</dbReference>
<dbReference type="GO" id="GO:0006355">
    <property type="term" value="P:regulation of DNA-templated transcription"/>
    <property type="evidence" value="ECO:0007669"/>
    <property type="project" value="InterPro"/>
</dbReference>
<dbReference type="CDD" id="cd00009">
    <property type="entry name" value="AAA"/>
    <property type="match status" value="1"/>
</dbReference>
<dbReference type="PROSITE" id="PS50045">
    <property type="entry name" value="SIGMA54_INTERACT_4"/>
    <property type="match status" value="1"/>
</dbReference>
<dbReference type="AlphaFoldDB" id="A0A1I5U691"/>
<evidence type="ECO:0000256" key="3">
    <source>
        <dbReference type="ARBA" id="ARBA00023015"/>
    </source>
</evidence>
<dbReference type="EMBL" id="FOXH01000007">
    <property type="protein sequence ID" value="SFP90774.1"/>
    <property type="molecule type" value="Genomic_DNA"/>
</dbReference>
<dbReference type="FunFam" id="3.40.50.300:FF:000006">
    <property type="entry name" value="DNA-binding transcriptional regulator NtrC"/>
    <property type="match status" value="1"/>
</dbReference>
<dbReference type="Pfam" id="PF02954">
    <property type="entry name" value="HTH_8"/>
    <property type="match status" value="1"/>
</dbReference>
<proteinExistence type="predicted"/>
<dbReference type="STRING" id="1079859.SAMN04515674_10713"/>
<keyword evidence="3" id="KW-0805">Transcription regulation</keyword>
<reference evidence="6 7" key="1">
    <citation type="submission" date="2016-10" db="EMBL/GenBank/DDBJ databases">
        <authorList>
            <person name="de Groot N.N."/>
        </authorList>
    </citation>
    <scope>NUCLEOTIDE SEQUENCE [LARGE SCALE GENOMIC DNA]</scope>
    <source>
        <strain evidence="7">E92,LMG 26720,CCM 7988</strain>
    </source>
</reference>
<organism evidence="6 7">
    <name type="scientific">Pseudarcicella hirudinis</name>
    <dbReference type="NCBI Taxonomy" id="1079859"/>
    <lineage>
        <taxon>Bacteria</taxon>
        <taxon>Pseudomonadati</taxon>
        <taxon>Bacteroidota</taxon>
        <taxon>Cytophagia</taxon>
        <taxon>Cytophagales</taxon>
        <taxon>Flectobacillaceae</taxon>
        <taxon>Pseudarcicella</taxon>
    </lineage>
</organism>
<dbReference type="SUPFAM" id="SSF52540">
    <property type="entry name" value="P-loop containing nucleoside triphosphate hydrolases"/>
    <property type="match status" value="1"/>
</dbReference>
<dbReference type="InterPro" id="IPR002197">
    <property type="entry name" value="HTH_Fis"/>
</dbReference>
<dbReference type="PROSITE" id="PS00676">
    <property type="entry name" value="SIGMA54_INTERACT_2"/>
    <property type="match status" value="1"/>
</dbReference>
<dbReference type="InterPro" id="IPR002078">
    <property type="entry name" value="Sigma_54_int"/>
</dbReference>
<keyword evidence="4" id="KW-0804">Transcription</keyword>
<dbReference type="Gene3D" id="3.40.50.300">
    <property type="entry name" value="P-loop containing nucleotide triphosphate hydrolases"/>
    <property type="match status" value="1"/>
</dbReference>
<dbReference type="SUPFAM" id="SSF46689">
    <property type="entry name" value="Homeodomain-like"/>
    <property type="match status" value="1"/>
</dbReference>
<protein>
    <submittedName>
        <fullName evidence="6">Regulatory protein, Fis family</fullName>
    </submittedName>
</protein>
<dbReference type="InterPro" id="IPR058031">
    <property type="entry name" value="AAA_lid_NorR"/>
</dbReference>
<sequence>MKILISWYAKNNDFDKDKEVKLDGPTMAFHDYFFENYDEHILLTTRDANDGDPFLDKLVRVIAKKYKERKVNKRYMNIADVIDFQEIKTKVETFLLEYANDEIDIFFSPGTSSMQLSWFVCHQSLGLKTRLFQTREGKFSGKKAPDLLELTIDQSSVPMSAIISEQIQQKDTFSTDYLVSESIKPIYEKARLIAQTDKVTCLIRGESGTGKEHLAQYIHKVSNRCTKAFVSVNCSALGDSILESRLFGYVKGAFTDAKEDKKGLFDEANGGTIFLDEIGDISAFMQQSLLRVLQSSEILPLGATKVRKVDVRIVAATHKDLEAMCEAGTFRWDLYYRLSVVELSLPMLQERGITEKRNFIDFFLEKIQKEMKKPKRLKLSNEVYQKLIDYPFKGNVRELENVMTNLYVFCDKEVQLQDLPRKILHKSGNNRSSFSLKETEKDLIIKALTFYKGNQAKACEAIGYRSINTFKSKIKEYEIEIG</sequence>